<dbReference type="PANTHER" id="PTHR45566">
    <property type="entry name" value="HTH-TYPE TRANSCRIPTIONAL REGULATOR YHJB-RELATED"/>
    <property type="match status" value="1"/>
</dbReference>
<gene>
    <name evidence="4" type="ORF">S03H2_53433</name>
</gene>
<feature type="domain" description="HTH luxR-type" evidence="2">
    <location>
        <begin position="88"/>
        <end position="153"/>
    </location>
</feature>
<organism evidence="4">
    <name type="scientific">marine sediment metagenome</name>
    <dbReference type="NCBI Taxonomy" id="412755"/>
    <lineage>
        <taxon>unclassified sequences</taxon>
        <taxon>metagenomes</taxon>
        <taxon>ecological metagenomes</taxon>
    </lineage>
</organism>
<dbReference type="InterPro" id="IPR016032">
    <property type="entry name" value="Sig_transdc_resp-reg_C-effctor"/>
</dbReference>
<dbReference type="AlphaFoldDB" id="X1HWT1"/>
<comment type="caution">
    <text evidence="4">The sequence shown here is derived from an EMBL/GenBank/DDBJ whole genome shotgun (WGS) entry which is preliminary data.</text>
</comment>
<evidence type="ECO:0000259" key="3">
    <source>
        <dbReference type="PROSITE" id="PS50110"/>
    </source>
</evidence>
<dbReference type="PROSITE" id="PS50043">
    <property type="entry name" value="HTH_LUXR_2"/>
    <property type="match status" value="1"/>
</dbReference>
<dbReference type="GO" id="GO:0003677">
    <property type="term" value="F:DNA binding"/>
    <property type="evidence" value="ECO:0007669"/>
    <property type="project" value="UniProtKB-KW"/>
</dbReference>
<proteinExistence type="predicted"/>
<evidence type="ECO:0008006" key="5">
    <source>
        <dbReference type="Google" id="ProtNLM"/>
    </source>
</evidence>
<evidence type="ECO:0000313" key="4">
    <source>
        <dbReference type="EMBL" id="GAH73922.1"/>
    </source>
</evidence>
<accession>X1HWT1</accession>
<dbReference type="GO" id="GO:0006355">
    <property type="term" value="P:regulation of DNA-templated transcription"/>
    <property type="evidence" value="ECO:0007669"/>
    <property type="project" value="InterPro"/>
</dbReference>
<sequence>VTSRIKQNLPSVSVILIMDSDNEEQLFSAMKCGASACLTKDIDPSDLVNIIKKVAQGAYPISEALLRPGIASRVVDEFEASSLISKEVNNLLARLSPRESEILGHLADGSSSEQVSQALNINEEAARHHLNLILTKLVANDHNREVIEAAQSHLPSIVSRARLAGKPEADYITKDEFTEFKESLRERFKSLSGELG</sequence>
<dbReference type="Pfam" id="PF00196">
    <property type="entry name" value="GerE"/>
    <property type="match status" value="1"/>
</dbReference>
<feature type="domain" description="Response regulatory" evidence="3">
    <location>
        <begin position="1"/>
        <end position="55"/>
    </location>
</feature>
<dbReference type="SMART" id="SM00421">
    <property type="entry name" value="HTH_LUXR"/>
    <property type="match status" value="1"/>
</dbReference>
<feature type="non-terminal residue" evidence="4">
    <location>
        <position position="1"/>
    </location>
</feature>
<dbReference type="InterPro" id="IPR000792">
    <property type="entry name" value="Tscrpt_reg_LuxR_C"/>
</dbReference>
<dbReference type="PROSITE" id="PS50110">
    <property type="entry name" value="RESPONSE_REGULATORY"/>
    <property type="match status" value="1"/>
</dbReference>
<dbReference type="InterPro" id="IPR001789">
    <property type="entry name" value="Sig_transdc_resp-reg_receiver"/>
</dbReference>
<evidence type="ECO:0000259" key="2">
    <source>
        <dbReference type="PROSITE" id="PS50043"/>
    </source>
</evidence>
<name>X1HWT1_9ZZZZ</name>
<dbReference type="InterPro" id="IPR011006">
    <property type="entry name" value="CheY-like_superfamily"/>
</dbReference>
<reference evidence="4" key="1">
    <citation type="journal article" date="2014" name="Front. Microbiol.">
        <title>High frequency of phylogenetically diverse reductive dehalogenase-homologous genes in deep subseafloor sedimentary metagenomes.</title>
        <authorList>
            <person name="Kawai M."/>
            <person name="Futagami T."/>
            <person name="Toyoda A."/>
            <person name="Takaki Y."/>
            <person name="Nishi S."/>
            <person name="Hori S."/>
            <person name="Arai W."/>
            <person name="Tsubouchi T."/>
            <person name="Morono Y."/>
            <person name="Uchiyama I."/>
            <person name="Ito T."/>
            <person name="Fujiyama A."/>
            <person name="Inagaki F."/>
            <person name="Takami H."/>
        </authorList>
    </citation>
    <scope>NUCLEOTIDE SEQUENCE</scope>
    <source>
        <strain evidence="4">Expedition CK06-06</strain>
    </source>
</reference>
<dbReference type="SUPFAM" id="SSF46894">
    <property type="entry name" value="C-terminal effector domain of the bipartite response regulators"/>
    <property type="match status" value="1"/>
</dbReference>
<dbReference type="PANTHER" id="PTHR45566:SF2">
    <property type="entry name" value="NARL SUBFAMILY"/>
    <property type="match status" value="1"/>
</dbReference>
<dbReference type="PRINTS" id="PR00038">
    <property type="entry name" value="HTHLUXR"/>
</dbReference>
<dbReference type="SUPFAM" id="SSF52172">
    <property type="entry name" value="CheY-like"/>
    <property type="match status" value="1"/>
</dbReference>
<evidence type="ECO:0000256" key="1">
    <source>
        <dbReference type="ARBA" id="ARBA00023125"/>
    </source>
</evidence>
<dbReference type="GO" id="GO:0000160">
    <property type="term" value="P:phosphorelay signal transduction system"/>
    <property type="evidence" value="ECO:0007669"/>
    <property type="project" value="InterPro"/>
</dbReference>
<keyword evidence="1" id="KW-0238">DNA-binding</keyword>
<dbReference type="EMBL" id="BARU01034011">
    <property type="protein sequence ID" value="GAH73922.1"/>
    <property type="molecule type" value="Genomic_DNA"/>
</dbReference>
<protein>
    <recommendedName>
        <fullName evidence="5">Response regulatory domain-containing protein</fullName>
    </recommendedName>
</protein>
<dbReference type="InterPro" id="IPR051015">
    <property type="entry name" value="EvgA-like"/>
</dbReference>
<dbReference type="Gene3D" id="3.40.50.2300">
    <property type="match status" value="1"/>
</dbReference>